<accession>K1S4A7</accession>
<dbReference type="EMBL" id="AJWZ01007948">
    <property type="protein sequence ID" value="EKC55492.1"/>
    <property type="molecule type" value="Genomic_DNA"/>
</dbReference>
<comment type="caution">
    <text evidence="2">The sequence shown here is derived from an EMBL/GenBank/DDBJ whole genome shotgun (WGS) entry which is preliminary data.</text>
</comment>
<dbReference type="Gene3D" id="3.90.1750.20">
    <property type="entry name" value="Putative Large Serine Recombinase, Chain B, Domain 2"/>
    <property type="match status" value="1"/>
</dbReference>
<feature type="non-terminal residue" evidence="2">
    <location>
        <position position="188"/>
    </location>
</feature>
<dbReference type="Pfam" id="PF00239">
    <property type="entry name" value="Resolvase"/>
    <property type="match status" value="1"/>
</dbReference>
<dbReference type="Pfam" id="PF07508">
    <property type="entry name" value="Recombinase"/>
    <property type="match status" value="1"/>
</dbReference>
<dbReference type="PANTHER" id="PTHR30461">
    <property type="entry name" value="DNA-INVERTASE FROM LAMBDOID PROPHAGE"/>
    <property type="match status" value="1"/>
</dbReference>
<dbReference type="AlphaFoldDB" id="K1S4A7"/>
<evidence type="ECO:0000259" key="1">
    <source>
        <dbReference type="PROSITE" id="PS51736"/>
    </source>
</evidence>
<dbReference type="InterPro" id="IPR006119">
    <property type="entry name" value="Resolv_N"/>
</dbReference>
<proteinExistence type="predicted"/>
<protein>
    <submittedName>
        <fullName evidence="2">Site-specific recombinase</fullName>
    </submittedName>
</protein>
<dbReference type="PANTHER" id="PTHR30461:SF23">
    <property type="entry name" value="DNA RECOMBINASE-RELATED"/>
    <property type="match status" value="1"/>
</dbReference>
<organism evidence="2">
    <name type="scientific">human gut metagenome</name>
    <dbReference type="NCBI Taxonomy" id="408170"/>
    <lineage>
        <taxon>unclassified sequences</taxon>
        <taxon>metagenomes</taxon>
        <taxon>organismal metagenomes</taxon>
    </lineage>
</organism>
<reference evidence="2" key="1">
    <citation type="journal article" date="2013" name="Environ. Microbiol.">
        <title>Microbiota from the distal guts of lean and obese adolescents exhibit partial functional redundancy besides clear differences in community structure.</title>
        <authorList>
            <person name="Ferrer M."/>
            <person name="Ruiz A."/>
            <person name="Lanza F."/>
            <person name="Haange S.B."/>
            <person name="Oberbach A."/>
            <person name="Till H."/>
            <person name="Bargiela R."/>
            <person name="Campoy C."/>
            <person name="Segura M.T."/>
            <person name="Richter M."/>
            <person name="von Bergen M."/>
            <person name="Seifert J."/>
            <person name="Suarez A."/>
        </authorList>
    </citation>
    <scope>NUCLEOTIDE SEQUENCE</scope>
</reference>
<dbReference type="GO" id="GO:0003677">
    <property type="term" value="F:DNA binding"/>
    <property type="evidence" value="ECO:0007669"/>
    <property type="project" value="InterPro"/>
</dbReference>
<dbReference type="SUPFAM" id="SSF53041">
    <property type="entry name" value="Resolvase-like"/>
    <property type="match status" value="1"/>
</dbReference>
<dbReference type="InterPro" id="IPR011109">
    <property type="entry name" value="DNA_bind_recombinase_dom"/>
</dbReference>
<dbReference type="GO" id="GO:0000150">
    <property type="term" value="F:DNA strand exchange activity"/>
    <property type="evidence" value="ECO:0007669"/>
    <property type="project" value="InterPro"/>
</dbReference>
<dbReference type="InterPro" id="IPR050639">
    <property type="entry name" value="SSR_resolvase"/>
</dbReference>
<evidence type="ECO:0000313" key="2">
    <source>
        <dbReference type="EMBL" id="EKC55492.1"/>
    </source>
</evidence>
<feature type="domain" description="Resolvase/invertase-type recombinase catalytic" evidence="1">
    <location>
        <begin position="1"/>
        <end position="115"/>
    </location>
</feature>
<name>K1S4A7_9ZZZZ</name>
<dbReference type="Gene3D" id="3.40.50.1390">
    <property type="entry name" value="Resolvase, N-terminal catalytic domain"/>
    <property type="match status" value="1"/>
</dbReference>
<dbReference type="PROSITE" id="PS51736">
    <property type="entry name" value="RECOMBINASES_3"/>
    <property type="match status" value="1"/>
</dbReference>
<dbReference type="InterPro" id="IPR038109">
    <property type="entry name" value="DNA_bind_recomb_sf"/>
</dbReference>
<gene>
    <name evidence="2" type="ORF">OBE_11536</name>
</gene>
<dbReference type="InterPro" id="IPR036162">
    <property type="entry name" value="Resolvase-like_N_sf"/>
</dbReference>
<sequence length="188" mass="21225">MTPTEIYVDDGFTGTNFDRPDFKRLLSDVENDLVKTVIVKDLSRFGRNYLKVGYYTEVLFPEKGVRFISIADNLDTSVNDELNDFIPFKNIMNEWYAKDLSRKQRAVVKSKGNSGKRLATRPLYGYKKAENGDWLIDEPTAAVVQKIFDLYLKGYGPASIANYLFANKVKIPSTIGLTKTQSGAKSIS</sequence>
<dbReference type="SMART" id="SM00857">
    <property type="entry name" value="Resolvase"/>
    <property type="match status" value="1"/>
</dbReference>